<evidence type="ECO:0000313" key="2">
    <source>
        <dbReference type="EMBL" id="CAG9765675.1"/>
    </source>
</evidence>
<protein>
    <recommendedName>
        <fullName evidence="4">ER-bound oxygenase mpaB/mpaB'/Rubber oxygenase catalytic domain-containing protein</fullName>
    </recommendedName>
</protein>
<dbReference type="AlphaFoldDB" id="A0A9N9QMR6"/>
<keyword evidence="1" id="KW-1133">Transmembrane helix</keyword>
<organism evidence="2 3">
    <name type="scientific">Ceutorhynchus assimilis</name>
    <name type="common">cabbage seed weevil</name>
    <dbReference type="NCBI Taxonomy" id="467358"/>
    <lineage>
        <taxon>Eukaryota</taxon>
        <taxon>Metazoa</taxon>
        <taxon>Ecdysozoa</taxon>
        <taxon>Arthropoda</taxon>
        <taxon>Hexapoda</taxon>
        <taxon>Insecta</taxon>
        <taxon>Pterygota</taxon>
        <taxon>Neoptera</taxon>
        <taxon>Endopterygota</taxon>
        <taxon>Coleoptera</taxon>
        <taxon>Polyphaga</taxon>
        <taxon>Cucujiformia</taxon>
        <taxon>Curculionidae</taxon>
        <taxon>Ceutorhynchinae</taxon>
        <taxon>Ceutorhynchus</taxon>
    </lineage>
</organism>
<evidence type="ECO:0008006" key="4">
    <source>
        <dbReference type="Google" id="ProtNLM"/>
    </source>
</evidence>
<keyword evidence="3" id="KW-1185">Reference proteome</keyword>
<dbReference type="OrthoDB" id="6361347at2759"/>
<sequence length="361" mass="41700">MCSGTATFSSCQIIVNQKQQFVSNKEFSAEEFLDNLLTKGSCAACDESSEIFNRDELPPFYNEEMYKRGQSYFHKHLFGMFLGKMLGLLCGLAIQSSLAILILTKMSSTELTAYKRYVATIFHMMIWYDSEFKPGSRLWESIKDIKSKHNSASKKASNILKYRINQKDMALTQFDFMGLALTRSNFLGIYDNDNEADLKCFVHVWRVIGYCIGIEDEFNICRESVEETRAICNEILSKVILPAVEEKNEKSREMCSYLMNGLWAINPFLNVNTFLFYLNLTLKNSKADANENNEEYKKLTKGEKARLNIIFFVTKVMQYPLVRICLRAFQIHALWVAKTFPFLAYYKFGRANSHVKIMGNH</sequence>
<name>A0A9N9QMR6_9CUCU</name>
<evidence type="ECO:0000313" key="3">
    <source>
        <dbReference type="Proteomes" id="UP001152799"/>
    </source>
</evidence>
<proteinExistence type="predicted"/>
<reference evidence="2" key="1">
    <citation type="submission" date="2022-01" db="EMBL/GenBank/DDBJ databases">
        <authorList>
            <person name="King R."/>
        </authorList>
    </citation>
    <scope>NUCLEOTIDE SEQUENCE</scope>
</reference>
<accession>A0A9N9QMR6</accession>
<dbReference type="PANTHER" id="PTHR37159">
    <property type="entry name" value="GH11867P"/>
    <property type="match status" value="1"/>
</dbReference>
<evidence type="ECO:0000256" key="1">
    <source>
        <dbReference type="SAM" id="Phobius"/>
    </source>
</evidence>
<dbReference type="PANTHER" id="PTHR37159:SF1">
    <property type="entry name" value="GH11867P"/>
    <property type="match status" value="1"/>
</dbReference>
<feature type="transmembrane region" description="Helical" evidence="1">
    <location>
        <begin position="77"/>
        <end position="103"/>
    </location>
</feature>
<keyword evidence="1" id="KW-0812">Transmembrane</keyword>
<dbReference type="EMBL" id="OU892279">
    <property type="protein sequence ID" value="CAG9765675.1"/>
    <property type="molecule type" value="Genomic_DNA"/>
</dbReference>
<keyword evidence="1" id="KW-0472">Membrane</keyword>
<gene>
    <name evidence="2" type="ORF">CEUTPL_LOCUS6280</name>
</gene>
<dbReference type="Proteomes" id="UP001152799">
    <property type="component" value="Chromosome 3"/>
</dbReference>